<feature type="coiled-coil region" evidence="3">
    <location>
        <begin position="288"/>
        <end position="318"/>
    </location>
</feature>
<keyword evidence="5" id="KW-0418">Kinase</keyword>
<dbReference type="STRING" id="70996.SE18_15945"/>
<dbReference type="GO" id="GO:0016887">
    <property type="term" value="F:ATP hydrolysis activity"/>
    <property type="evidence" value="ECO:0007669"/>
    <property type="project" value="InterPro"/>
</dbReference>
<dbReference type="GO" id="GO:0005524">
    <property type="term" value="F:ATP binding"/>
    <property type="evidence" value="ECO:0007669"/>
    <property type="project" value="UniProtKB-KW"/>
</dbReference>
<keyword evidence="3" id="KW-0175">Coiled coil</keyword>
<dbReference type="Pfam" id="PF00005">
    <property type="entry name" value="ABC_tran"/>
    <property type="match status" value="1"/>
</dbReference>
<dbReference type="PATRIC" id="fig|70996.4.peg.55"/>
<reference evidence="5 6" key="1">
    <citation type="submission" date="2015-07" db="EMBL/GenBank/DDBJ databases">
        <title>Whole genome sequence of Herpetosiphon geysericola DSM 7119.</title>
        <authorList>
            <person name="Hemp J."/>
            <person name="Ward L.M."/>
            <person name="Pace L.A."/>
            <person name="Fischer W.W."/>
        </authorList>
    </citation>
    <scope>NUCLEOTIDE SEQUENCE [LARGE SCALE GENOMIC DNA]</scope>
    <source>
        <strain evidence="5 6">DSM 7119</strain>
    </source>
</reference>
<keyword evidence="5" id="KW-0808">Transferase</keyword>
<dbReference type="Gene3D" id="3.30.565.10">
    <property type="entry name" value="Histidine kinase-like ATPase, C-terminal domain"/>
    <property type="match status" value="1"/>
</dbReference>
<gene>
    <name evidence="5" type="ORF">SE18_15945</name>
</gene>
<dbReference type="CDD" id="cd16917">
    <property type="entry name" value="HATPase_UhpB-NarQ-NarX-like"/>
    <property type="match status" value="1"/>
</dbReference>
<keyword evidence="6" id="KW-1185">Reference proteome</keyword>
<dbReference type="SUPFAM" id="SSF55874">
    <property type="entry name" value="ATPase domain of HSP90 chaperone/DNA topoisomerase II/histidine kinase"/>
    <property type="match status" value="1"/>
</dbReference>
<comment type="caution">
    <text evidence="5">The sequence shown here is derived from an EMBL/GenBank/DDBJ whole genome shotgun (WGS) entry which is preliminary data.</text>
</comment>
<name>A0A0P6XZU5_9CHLR</name>
<dbReference type="OrthoDB" id="138173at2"/>
<organism evidence="5 6">
    <name type="scientific">Herpetosiphon geysericola</name>
    <dbReference type="NCBI Taxonomy" id="70996"/>
    <lineage>
        <taxon>Bacteria</taxon>
        <taxon>Bacillati</taxon>
        <taxon>Chloroflexota</taxon>
        <taxon>Chloroflexia</taxon>
        <taxon>Herpetosiphonales</taxon>
        <taxon>Herpetosiphonaceae</taxon>
        <taxon>Herpetosiphon</taxon>
    </lineage>
</organism>
<protein>
    <submittedName>
        <fullName evidence="5">Histidine kinase</fullName>
    </submittedName>
</protein>
<evidence type="ECO:0000256" key="3">
    <source>
        <dbReference type="SAM" id="Coils"/>
    </source>
</evidence>
<dbReference type="Gene3D" id="3.40.50.300">
    <property type="entry name" value="P-loop containing nucleotide triphosphate hydrolases"/>
    <property type="match status" value="1"/>
</dbReference>
<dbReference type="PANTHER" id="PTHR43790:SF8">
    <property type="entry name" value="SUGAR ABC TRANSPORTER ATP-BINDING PROTEIN"/>
    <property type="match status" value="1"/>
</dbReference>
<dbReference type="AlphaFoldDB" id="A0A0P6XZU5"/>
<dbReference type="GO" id="GO:0016020">
    <property type="term" value="C:membrane"/>
    <property type="evidence" value="ECO:0007669"/>
    <property type="project" value="InterPro"/>
</dbReference>
<dbReference type="Pfam" id="PF07730">
    <property type="entry name" value="HisKA_3"/>
    <property type="match status" value="1"/>
</dbReference>
<dbReference type="SUPFAM" id="SSF52540">
    <property type="entry name" value="P-loop containing nucleoside triphosphate hydrolases"/>
    <property type="match status" value="1"/>
</dbReference>
<dbReference type="InterPro" id="IPR011712">
    <property type="entry name" value="Sig_transdc_His_kin_sub3_dim/P"/>
</dbReference>
<dbReference type="EMBL" id="LGKP01000025">
    <property type="protein sequence ID" value="KPL85617.1"/>
    <property type="molecule type" value="Genomic_DNA"/>
</dbReference>
<keyword evidence="1" id="KW-0547">Nucleotide-binding</keyword>
<accession>A0A0P6XZU5</accession>
<dbReference type="Pfam" id="PF02518">
    <property type="entry name" value="HATPase_c"/>
    <property type="match status" value="1"/>
</dbReference>
<dbReference type="InterPro" id="IPR003593">
    <property type="entry name" value="AAA+_ATPase"/>
</dbReference>
<evidence type="ECO:0000313" key="6">
    <source>
        <dbReference type="Proteomes" id="UP000050277"/>
    </source>
</evidence>
<dbReference type="InterPro" id="IPR027417">
    <property type="entry name" value="P-loop_NTPase"/>
</dbReference>
<keyword evidence="2" id="KW-0067">ATP-binding</keyword>
<dbReference type="RefSeq" id="WP_054535944.1">
    <property type="nucleotide sequence ID" value="NZ_LGKP01000025.1"/>
</dbReference>
<proteinExistence type="predicted"/>
<dbReference type="PANTHER" id="PTHR43790">
    <property type="entry name" value="CARBOHYDRATE TRANSPORT ATP-BINDING PROTEIN MG119-RELATED"/>
    <property type="match status" value="1"/>
</dbReference>
<dbReference type="GO" id="GO:0046983">
    <property type="term" value="F:protein dimerization activity"/>
    <property type="evidence" value="ECO:0007669"/>
    <property type="project" value="InterPro"/>
</dbReference>
<dbReference type="Proteomes" id="UP000050277">
    <property type="component" value="Unassembled WGS sequence"/>
</dbReference>
<dbReference type="SMART" id="SM00382">
    <property type="entry name" value="AAA"/>
    <property type="match status" value="1"/>
</dbReference>
<evidence type="ECO:0000256" key="1">
    <source>
        <dbReference type="ARBA" id="ARBA00022741"/>
    </source>
</evidence>
<dbReference type="InterPro" id="IPR036890">
    <property type="entry name" value="HATPase_C_sf"/>
</dbReference>
<dbReference type="InterPro" id="IPR003439">
    <property type="entry name" value="ABC_transporter-like_ATP-bd"/>
</dbReference>
<dbReference type="PROSITE" id="PS50893">
    <property type="entry name" value="ABC_TRANSPORTER_2"/>
    <property type="match status" value="1"/>
</dbReference>
<evidence type="ECO:0000259" key="4">
    <source>
        <dbReference type="PROSITE" id="PS50893"/>
    </source>
</evidence>
<dbReference type="InterPro" id="IPR003594">
    <property type="entry name" value="HATPase_dom"/>
</dbReference>
<feature type="domain" description="ABC transporter" evidence="4">
    <location>
        <begin position="2"/>
        <end position="241"/>
    </location>
</feature>
<dbReference type="InterPro" id="IPR050107">
    <property type="entry name" value="ABC_carbohydrate_import_ATPase"/>
</dbReference>
<dbReference type="GO" id="GO:0000155">
    <property type="term" value="F:phosphorelay sensor kinase activity"/>
    <property type="evidence" value="ECO:0007669"/>
    <property type="project" value="InterPro"/>
</dbReference>
<sequence>MLTCRHVSKQFGTLPVIDEVSFDLAPGEVVGLTGQSGAGKSVLVRLLAGLEKPDTGVISTRGHLINSTQTAFRAGLAVIHQQPVLVDHLDVASAIFLGHEVGRSWLGWLSLPNQRQHTHMARQILAQLGMELPSLRTHVGNLSSEQRQMVAIAQVLIRKPQVVIIDEPTALLRYEYQQKLLELIREWQAQGVAVLFSSQNLDHLFAVSNRILVLRRGRFVFEAATEKTSREEVVRAQIGARDQQHLTPIIWALENYHRASQQAEALRQSQSSLEHDLASQNQLNRQLIGQLDQQVSNLDRANAALQEAQRRLLSEREGERKVLARELHDQVIQDLVSLNYDIDNLRSQIDDPEQASLGLDDLRDNIRQLVSTVRAICGNLRPPTIDSLGVNAAIQSFVRDWSSRSGIEVQLDLDDELERLPEMLEISAFRMIQEGLSNVRKHAQASKVGISLRATARRTLLLTIADNGRGLQAEINLAALANAGHYGLLGMSERVALVGGRFRVHNRAGGGLILEIEIPYQPL</sequence>
<dbReference type="Gene3D" id="1.20.5.1930">
    <property type="match status" value="1"/>
</dbReference>
<evidence type="ECO:0000256" key="2">
    <source>
        <dbReference type="ARBA" id="ARBA00022840"/>
    </source>
</evidence>
<evidence type="ECO:0000313" key="5">
    <source>
        <dbReference type="EMBL" id="KPL85617.1"/>
    </source>
</evidence>